<dbReference type="GeneID" id="26799109"/>
<dbReference type="Proteomes" id="UP000204441">
    <property type="component" value="Genome"/>
</dbReference>
<dbReference type="RefSeq" id="YP_009222722.1">
    <property type="nucleotide sequence ID" value="NC_029065.1"/>
</dbReference>
<accession>A0A0S4KYY6</accession>
<name>A0A0S4KYY6_9CAUD</name>
<evidence type="ECO:0000313" key="3">
    <source>
        <dbReference type="Proteomes" id="UP000204441"/>
    </source>
</evidence>
<protein>
    <submittedName>
        <fullName evidence="2">Uncharacterized protein</fullName>
    </submittedName>
</protein>
<sequence>MTDFIDVVEHNPIVFVKAIAEKIAEGYVVQNSIAGYPTFGAGVNFVRLFKGEPRSGVILPEGFTGMIEHYEPLPFLLLLENAVLAGYKFKDGGAHYINERSFKSVEMELVKEETKPKTPAKKAPAKKALQAEPTIDELKGDE</sequence>
<evidence type="ECO:0000313" key="2">
    <source>
        <dbReference type="EMBL" id="CUR44343.1"/>
    </source>
</evidence>
<evidence type="ECO:0000256" key="1">
    <source>
        <dbReference type="SAM" id="MobiDB-lite"/>
    </source>
</evidence>
<keyword evidence="3" id="KW-1185">Reference proteome</keyword>
<dbReference type="KEGG" id="vg:26799109"/>
<organism evidence="2 3">
    <name type="scientific">Pseudomonas phage VCM</name>
    <dbReference type="NCBI Taxonomy" id="1729937"/>
    <lineage>
        <taxon>Viruses</taxon>
        <taxon>Duplodnaviria</taxon>
        <taxon>Heunggongvirae</taxon>
        <taxon>Uroviricota</taxon>
        <taxon>Caudoviricetes</taxon>
        <taxon>Vandenendeviridae</taxon>
        <taxon>Gorskivirinae</taxon>
        <taxon>Kremarvirus</taxon>
        <taxon>Kremarvirus VCM</taxon>
        <taxon>Otagovirus VCM</taxon>
    </lineage>
</organism>
<dbReference type="OrthoDB" id="23673at10239"/>
<gene>
    <name evidence="2" type="ORF">VCM_00141</name>
</gene>
<feature type="region of interest" description="Disordered" evidence="1">
    <location>
        <begin position="113"/>
        <end position="142"/>
    </location>
</feature>
<reference evidence="3" key="1">
    <citation type="submission" date="2015-10" db="EMBL/GenBank/DDBJ databases">
        <authorList>
            <person name="Millard A."/>
        </authorList>
    </citation>
    <scope>NUCLEOTIDE SEQUENCE [LARGE SCALE GENOMIC DNA]</scope>
</reference>
<proteinExistence type="predicted"/>
<dbReference type="EMBL" id="LN887844">
    <property type="protein sequence ID" value="CUR44343.1"/>
    <property type="molecule type" value="Genomic_DNA"/>
</dbReference>